<evidence type="ECO:0000313" key="2">
    <source>
        <dbReference type="Proteomes" id="UP000268014"/>
    </source>
</evidence>
<proteinExistence type="predicted"/>
<accession>A0A0N4WEB0</accession>
<dbReference type="Proteomes" id="UP000268014">
    <property type="component" value="Unassembled WGS sequence"/>
</dbReference>
<evidence type="ECO:0000313" key="3">
    <source>
        <dbReference type="WBParaSite" id="HPLM_0000896601-mRNA-1"/>
    </source>
</evidence>
<evidence type="ECO:0000313" key="1">
    <source>
        <dbReference type="EMBL" id="VDO36247.1"/>
    </source>
</evidence>
<protein>
    <submittedName>
        <fullName evidence="1 3">Uncharacterized protein</fullName>
    </submittedName>
</protein>
<dbReference type="AlphaFoldDB" id="A0A0N4WEB0"/>
<name>A0A0N4WEB0_HAEPC</name>
<reference evidence="1 2" key="2">
    <citation type="submission" date="2018-11" db="EMBL/GenBank/DDBJ databases">
        <authorList>
            <consortium name="Pathogen Informatics"/>
        </authorList>
    </citation>
    <scope>NUCLEOTIDE SEQUENCE [LARGE SCALE GENOMIC DNA]</scope>
    <source>
        <strain evidence="1 2">MHpl1</strain>
    </source>
</reference>
<organism evidence="3">
    <name type="scientific">Haemonchus placei</name>
    <name type="common">Barber's pole worm</name>
    <dbReference type="NCBI Taxonomy" id="6290"/>
    <lineage>
        <taxon>Eukaryota</taxon>
        <taxon>Metazoa</taxon>
        <taxon>Ecdysozoa</taxon>
        <taxon>Nematoda</taxon>
        <taxon>Chromadorea</taxon>
        <taxon>Rhabditida</taxon>
        <taxon>Rhabditina</taxon>
        <taxon>Rhabditomorpha</taxon>
        <taxon>Strongyloidea</taxon>
        <taxon>Trichostrongylidae</taxon>
        <taxon>Haemonchus</taxon>
    </lineage>
</organism>
<dbReference type="EMBL" id="UZAF01016967">
    <property type="protein sequence ID" value="VDO36247.1"/>
    <property type="molecule type" value="Genomic_DNA"/>
</dbReference>
<sequence length="113" mass="12791">MTALPPHDTETVSYSITTTRAQSLPMQLSMSSSMRLLTLCDCAARNQEQENRRATNERWNIIIRGEKLPSQNVDGVGFVVHPSVVHLVDSHEILSPRFAILRLRHTHMKTISI</sequence>
<dbReference type="WBParaSite" id="HPLM_0000896601-mRNA-1">
    <property type="protein sequence ID" value="HPLM_0000896601-mRNA-1"/>
    <property type="gene ID" value="HPLM_0000896601"/>
</dbReference>
<gene>
    <name evidence="1" type="ORF">HPLM_LOCUS8958</name>
</gene>
<reference evidence="3" key="1">
    <citation type="submission" date="2017-02" db="UniProtKB">
        <authorList>
            <consortium name="WormBaseParasite"/>
        </authorList>
    </citation>
    <scope>IDENTIFICATION</scope>
</reference>
<keyword evidence="2" id="KW-1185">Reference proteome</keyword>